<reference evidence="1" key="1">
    <citation type="submission" date="2021-05" db="EMBL/GenBank/DDBJ databases">
        <title>A free-living protist that lacks canonical eukaryotic 1 DNA replication and segregation systems.</title>
        <authorList>
            <person name="Salas-Leiva D.E."/>
            <person name="Tromer E.C."/>
            <person name="Curtis B.A."/>
            <person name="Jerlstrom-Hultqvist J."/>
            <person name="Kolisko M."/>
            <person name="Yi Z."/>
            <person name="Salas-Leiva J.S."/>
            <person name="Gallot-Lavallee L."/>
            <person name="Kops G.J.P.L."/>
            <person name="Archibald J.M."/>
            <person name="Simpson A.G.B."/>
            <person name="Roger A.J."/>
        </authorList>
    </citation>
    <scope>NUCLEOTIDE SEQUENCE</scope>
    <source>
        <strain evidence="1">BICM</strain>
    </source>
</reference>
<name>A0A8J6B060_9EUKA</name>
<dbReference type="Proteomes" id="UP000717585">
    <property type="component" value="Unassembled WGS sequence"/>
</dbReference>
<dbReference type="EMBL" id="JAHDYR010000066">
    <property type="protein sequence ID" value="KAG9390104.1"/>
    <property type="molecule type" value="Genomic_DNA"/>
</dbReference>
<dbReference type="AlphaFoldDB" id="A0A8J6B060"/>
<organism evidence="1 2">
    <name type="scientific">Carpediemonas membranifera</name>
    <dbReference type="NCBI Taxonomy" id="201153"/>
    <lineage>
        <taxon>Eukaryota</taxon>
        <taxon>Metamonada</taxon>
        <taxon>Carpediemonas-like organisms</taxon>
        <taxon>Carpediemonas</taxon>
    </lineage>
</organism>
<keyword evidence="2" id="KW-1185">Reference proteome</keyword>
<protein>
    <submittedName>
        <fullName evidence="1">Uncharacterized protein</fullName>
    </submittedName>
</protein>
<evidence type="ECO:0000313" key="2">
    <source>
        <dbReference type="Proteomes" id="UP000717585"/>
    </source>
</evidence>
<evidence type="ECO:0000313" key="1">
    <source>
        <dbReference type="EMBL" id="KAG9390104.1"/>
    </source>
</evidence>
<accession>A0A8J6B060</accession>
<gene>
    <name evidence="1" type="ORF">J8273_8141</name>
</gene>
<sequence length="384" mass="42211">MANNDVLNAVACIDEFLRGIDAANCADEASMLVVARIQRLYEHPCLHRELPTDRKKALLNAYRVSTTVARSIPGDVTSALARAYRAELGEDIASHEDALDDLTKAMQAIPPLCTDAKVHMGRAWSLLASPTLSMDIPLKVGESLPDTVYTLLQGTIWSILMASGASPELDGRGPVSLKLPWFLCRKFLFAHRIAEKDGVVAYRSIRNSFRLYAGRLFTRHEIVGANRATFTRVCAPPTVEIHSDGLANIAVTAKGLYGWGSNDEDVLGLASAVVATPSRIPFHRCPEVDRYERSLPPWGKDRLVLGMHLSFCQSFIHTPVGIVVAGTFQDCFSDGVHAGFTGFLPVLLPPGFVPDTMMVSYGMLLVLRQPAVHRRTQRLWPARH</sequence>
<proteinExistence type="predicted"/>
<comment type="caution">
    <text evidence="1">The sequence shown here is derived from an EMBL/GenBank/DDBJ whole genome shotgun (WGS) entry which is preliminary data.</text>
</comment>